<dbReference type="InterPro" id="IPR035090">
    <property type="entry name" value="Pyridoxal_P_attach_site"/>
</dbReference>
<dbReference type="HOGENOM" id="CLU_015112_1_0_5"/>
<comment type="function">
    <text evidence="9">Phosphorylase is an important allosteric enzyme in carbohydrate metabolism. Enzymes from different sources differ in their regulatory mechanisms and in their natural substrates. However, all known phosphorylases share catalytic and structural properties.</text>
</comment>
<evidence type="ECO:0000256" key="4">
    <source>
        <dbReference type="ARBA" id="ARBA00012591"/>
    </source>
</evidence>
<keyword evidence="5" id="KW-0328">Glycosyltransferase</keyword>
<dbReference type="Pfam" id="PF00343">
    <property type="entry name" value="Phosphorylase"/>
    <property type="match status" value="1"/>
</dbReference>
<dbReference type="PANTHER" id="PTHR42655">
    <property type="entry name" value="GLYCOGEN PHOSPHORYLASE"/>
    <property type="match status" value="1"/>
</dbReference>
<dbReference type="EC" id="2.4.1.1" evidence="4"/>
<organism evidence="10">
    <name type="scientific">Chelativorans sp. (strain BNC1)</name>
    <dbReference type="NCBI Taxonomy" id="266779"/>
    <lineage>
        <taxon>Bacteria</taxon>
        <taxon>Pseudomonadati</taxon>
        <taxon>Pseudomonadota</taxon>
        <taxon>Alphaproteobacteria</taxon>
        <taxon>Hyphomicrobiales</taxon>
        <taxon>Phyllobacteriaceae</taxon>
        <taxon>Chelativorans</taxon>
    </lineage>
</organism>
<comment type="catalytic activity">
    <reaction evidence="1">
        <text>[(1-&gt;4)-alpha-D-glucosyl](n) + phosphate = [(1-&gt;4)-alpha-D-glucosyl](n-1) + alpha-D-glucose 1-phosphate</text>
        <dbReference type="Rhea" id="RHEA:41732"/>
        <dbReference type="Rhea" id="RHEA-COMP:9584"/>
        <dbReference type="Rhea" id="RHEA-COMP:9586"/>
        <dbReference type="ChEBI" id="CHEBI:15444"/>
        <dbReference type="ChEBI" id="CHEBI:43474"/>
        <dbReference type="ChEBI" id="CHEBI:58601"/>
        <dbReference type="EC" id="2.4.1.1"/>
    </reaction>
</comment>
<dbReference type="SUPFAM" id="SSF53756">
    <property type="entry name" value="UDP-Glycosyltransferase/glycogen phosphorylase"/>
    <property type="match status" value="1"/>
</dbReference>
<dbReference type="GO" id="GO:0005975">
    <property type="term" value="P:carbohydrate metabolic process"/>
    <property type="evidence" value="ECO:0007669"/>
    <property type="project" value="InterPro"/>
</dbReference>
<evidence type="ECO:0000256" key="7">
    <source>
        <dbReference type="ARBA" id="ARBA00022898"/>
    </source>
</evidence>
<evidence type="ECO:0000256" key="9">
    <source>
        <dbReference type="ARBA" id="ARBA00025174"/>
    </source>
</evidence>
<dbReference type="AlphaFoldDB" id="Q11BG8"/>
<name>Q11BG8_CHESB</name>
<proteinExistence type="inferred from homology"/>
<dbReference type="NCBIfam" id="TIGR02094">
    <property type="entry name" value="more_P_ylases"/>
    <property type="match status" value="1"/>
</dbReference>
<comment type="similarity">
    <text evidence="3">Belongs to the glycogen phosphorylase family.</text>
</comment>
<dbReference type="PROSITE" id="PS00102">
    <property type="entry name" value="PHOSPHORYLASE"/>
    <property type="match status" value="1"/>
</dbReference>
<sequence length="563" mass="62538">MKLFERSVRRARIAYFSMEIALRPEVHTYSGGLGVLAGDTARSAADLDLPMVFVTLLSRQGYVHQEITPSGEQASGSNPWSPADWTEPLPNMVAVRIEGRDVWIRPWLYSLECPLGHAIPVLLLDTDLQENAPEDRRITDVLYGGDDAYRLKQEIVLGIGGHLILQALGFAIEKFHLNEGHAALLTLPLLRETRRDDGDASSSERQYDTAAVRDRCVFTTHTPVDAGFDRFDYDLVQRILGDYVEPDVLKALGGPKQLNMTQLALNLSGYVNGVARRHAETARKMFPGYEISSITNGVHVHTWTHRAFAELHASRYLNWAHEPATLAFADQFEDASVWNAHQNAKTELLTLIAAATGTQLRDDLPLIGYARRMTAYKRPGLIFSDIERLIAIAQDHPFQIVLAGLAHPKDEGGAKAIADFRRHIERLEGIVETVFLPGYDMRLSAALVAGCDIWLNTPLAPLEASGTSGMKAALNGVLNLSVLDGWWLEGCVDGVTGWSIEGTPPGSGDGPALYAKLEDVVLPLYHRDRPKWIWMMKQAISKIGPSFNSHRMMQRYVTEAYLR</sequence>
<keyword evidence="7" id="KW-0663">Pyridoxal phosphate</keyword>
<dbReference type="STRING" id="266779.Meso_3890"/>
<keyword evidence="6" id="KW-0808">Transferase</keyword>
<comment type="cofactor">
    <cofactor evidence="2">
        <name>pyridoxal 5'-phosphate</name>
        <dbReference type="ChEBI" id="CHEBI:597326"/>
    </cofactor>
</comment>
<dbReference type="eggNOG" id="COG0058">
    <property type="taxonomic scope" value="Bacteria"/>
</dbReference>
<evidence type="ECO:0000256" key="8">
    <source>
        <dbReference type="ARBA" id="ARBA00023277"/>
    </source>
</evidence>
<dbReference type="InterPro" id="IPR052182">
    <property type="entry name" value="Glycogen/Maltodextrin_Phosph"/>
</dbReference>
<keyword evidence="8" id="KW-0119">Carbohydrate metabolism</keyword>
<accession>Q11BG8</accession>
<evidence type="ECO:0000256" key="3">
    <source>
        <dbReference type="ARBA" id="ARBA00006047"/>
    </source>
</evidence>
<evidence type="ECO:0000256" key="6">
    <source>
        <dbReference type="ARBA" id="ARBA00022679"/>
    </source>
</evidence>
<dbReference type="GO" id="GO:0030170">
    <property type="term" value="F:pyridoxal phosphate binding"/>
    <property type="evidence" value="ECO:0007669"/>
    <property type="project" value="InterPro"/>
</dbReference>
<evidence type="ECO:0000256" key="2">
    <source>
        <dbReference type="ARBA" id="ARBA00001933"/>
    </source>
</evidence>
<dbReference type="GO" id="GO:0008184">
    <property type="term" value="F:glycogen phosphorylase activity"/>
    <property type="evidence" value="ECO:0007669"/>
    <property type="project" value="InterPro"/>
</dbReference>
<reference evidence="10" key="1">
    <citation type="submission" date="2006-06" db="EMBL/GenBank/DDBJ databases">
        <title>Complete sequence of chromosome of Chelativorans sp. BNC1.</title>
        <authorList>
            <consortium name="US DOE Joint Genome Institute"/>
            <person name="Copeland A."/>
            <person name="Lucas S."/>
            <person name="Lapidus A."/>
            <person name="Barry K."/>
            <person name="Detter J.C."/>
            <person name="Glavina del Rio T."/>
            <person name="Hammon N."/>
            <person name="Israni S."/>
            <person name="Dalin E."/>
            <person name="Tice H."/>
            <person name="Pitluck S."/>
            <person name="Chertkov O."/>
            <person name="Brettin T."/>
            <person name="Bruce D."/>
            <person name="Han C."/>
            <person name="Tapia R."/>
            <person name="Gilna P."/>
            <person name="Schmutz J."/>
            <person name="Larimer F."/>
            <person name="Land M."/>
            <person name="Hauser L."/>
            <person name="Kyrpides N."/>
            <person name="Mikhailova N."/>
            <person name="Richardson P."/>
        </authorList>
    </citation>
    <scope>NUCLEOTIDE SEQUENCE</scope>
    <source>
        <strain evidence="10">BNC1</strain>
    </source>
</reference>
<dbReference type="InterPro" id="IPR011834">
    <property type="entry name" value="Agluc_phsphrylas"/>
</dbReference>
<gene>
    <name evidence="10" type="ordered locus">Meso_3890</name>
</gene>
<dbReference type="CAZy" id="GT35">
    <property type="family name" value="Glycosyltransferase Family 35"/>
</dbReference>
<evidence type="ECO:0000256" key="5">
    <source>
        <dbReference type="ARBA" id="ARBA00022676"/>
    </source>
</evidence>
<dbReference type="KEGG" id="mes:Meso_3890"/>
<protein>
    <recommendedName>
        <fullName evidence="4">glycogen phosphorylase</fullName>
        <ecNumber evidence="4">2.4.1.1</ecNumber>
    </recommendedName>
</protein>
<dbReference type="PANTHER" id="PTHR42655:SF1">
    <property type="entry name" value="GLYCOGEN PHOSPHORYLASE"/>
    <property type="match status" value="1"/>
</dbReference>
<dbReference type="EMBL" id="CP000390">
    <property type="protein sequence ID" value="ABG65257.1"/>
    <property type="molecule type" value="Genomic_DNA"/>
</dbReference>
<dbReference type="InterPro" id="IPR000811">
    <property type="entry name" value="Glyco_trans_35"/>
</dbReference>
<dbReference type="Gene3D" id="3.40.50.2000">
    <property type="entry name" value="Glycogen Phosphorylase B"/>
    <property type="match status" value="3"/>
</dbReference>
<evidence type="ECO:0000256" key="1">
    <source>
        <dbReference type="ARBA" id="ARBA00001275"/>
    </source>
</evidence>
<evidence type="ECO:0000313" key="10">
    <source>
        <dbReference type="EMBL" id="ABG65257.1"/>
    </source>
</evidence>